<sequence length="101" mass="11960">TFVVLLRIFNLENISPVHLNKVVAIWGFCNIDAHEGMHMCSLQRIQLLQTIQLYKPVLLFFFPPLILPLPFFFASQFLFSLRFKFHLLYNSSLCFLLLKKR</sequence>
<keyword evidence="1" id="KW-0812">Transmembrane</keyword>
<evidence type="ECO:0000256" key="1">
    <source>
        <dbReference type="SAM" id="Phobius"/>
    </source>
</evidence>
<keyword evidence="1" id="KW-1133">Transmembrane helix</keyword>
<evidence type="ECO:0000313" key="2">
    <source>
        <dbReference type="EMBL" id="WVZ21650.1"/>
    </source>
</evidence>
<reference evidence="2 3" key="1">
    <citation type="journal article" date="2023" name="Life. Sci Alliance">
        <title>Evolutionary insights into 3D genome organization and epigenetic landscape of Vigna mungo.</title>
        <authorList>
            <person name="Junaid A."/>
            <person name="Singh B."/>
            <person name="Bhatia S."/>
        </authorList>
    </citation>
    <scope>NUCLEOTIDE SEQUENCE [LARGE SCALE GENOMIC DNA]</scope>
    <source>
        <strain evidence="2">Urdbean</strain>
    </source>
</reference>
<feature type="non-terminal residue" evidence="2">
    <location>
        <position position="1"/>
    </location>
</feature>
<accession>A0AAQ3P530</accession>
<keyword evidence="3" id="KW-1185">Reference proteome</keyword>
<evidence type="ECO:0000313" key="3">
    <source>
        <dbReference type="Proteomes" id="UP001374535"/>
    </source>
</evidence>
<protein>
    <submittedName>
        <fullName evidence="2">Uncharacterized protein</fullName>
    </submittedName>
</protein>
<dbReference type="Proteomes" id="UP001374535">
    <property type="component" value="Chromosome 2"/>
</dbReference>
<dbReference type="EMBL" id="CP144699">
    <property type="protein sequence ID" value="WVZ21650.1"/>
    <property type="molecule type" value="Genomic_DNA"/>
</dbReference>
<gene>
    <name evidence="2" type="ORF">V8G54_008972</name>
</gene>
<organism evidence="2 3">
    <name type="scientific">Vigna mungo</name>
    <name type="common">Black gram</name>
    <name type="synonym">Phaseolus mungo</name>
    <dbReference type="NCBI Taxonomy" id="3915"/>
    <lineage>
        <taxon>Eukaryota</taxon>
        <taxon>Viridiplantae</taxon>
        <taxon>Streptophyta</taxon>
        <taxon>Embryophyta</taxon>
        <taxon>Tracheophyta</taxon>
        <taxon>Spermatophyta</taxon>
        <taxon>Magnoliopsida</taxon>
        <taxon>eudicotyledons</taxon>
        <taxon>Gunneridae</taxon>
        <taxon>Pentapetalae</taxon>
        <taxon>rosids</taxon>
        <taxon>fabids</taxon>
        <taxon>Fabales</taxon>
        <taxon>Fabaceae</taxon>
        <taxon>Papilionoideae</taxon>
        <taxon>50 kb inversion clade</taxon>
        <taxon>NPAAA clade</taxon>
        <taxon>indigoferoid/millettioid clade</taxon>
        <taxon>Phaseoleae</taxon>
        <taxon>Vigna</taxon>
    </lineage>
</organism>
<feature type="transmembrane region" description="Helical" evidence="1">
    <location>
        <begin position="53"/>
        <end position="73"/>
    </location>
</feature>
<proteinExistence type="predicted"/>
<keyword evidence="1" id="KW-0472">Membrane</keyword>
<name>A0AAQ3P530_VIGMU</name>
<dbReference type="AlphaFoldDB" id="A0AAQ3P530"/>